<keyword evidence="7 10" id="KW-0653">Protein transport</keyword>
<dbReference type="RefSeq" id="WP_280320976.1">
    <property type="nucleotide sequence ID" value="NZ_CP118605.1"/>
</dbReference>
<proteinExistence type="inferred from homology"/>
<dbReference type="PIRSF" id="PIRSF015761">
    <property type="entry name" value="Protein_L"/>
    <property type="match status" value="1"/>
</dbReference>
<evidence type="ECO:0000256" key="6">
    <source>
        <dbReference type="ARBA" id="ARBA00022692"/>
    </source>
</evidence>
<evidence type="ECO:0000256" key="11">
    <source>
        <dbReference type="SAM" id="Phobius"/>
    </source>
</evidence>
<dbReference type="InterPro" id="IPR025691">
    <property type="entry name" value="GspL_pp_dom"/>
</dbReference>
<gene>
    <name evidence="14" type="primary">gspL</name>
    <name evidence="14" type="ORF">PVT68_02325</name>
</gene>
<dbReference type="CDD" id="cd24017">
    <property type="entry name" value="ASKHA_T2SSL_N"/>
    <property type="match status" value="1"/>
</dbReference>
<keyword evidence="8 11" id="KW-1133">Transmembrane helix</keyword>
<sequence length="445" mass="47781">MSQDLKLLRLRDNCGISLECWGEGAWHPVATDQQFRRAFHGGASDAEYELDSSPVGPVDVAETGEAGDIDSLSFEPGQRAVILLPGSWVWNGLEMVPRAARRQSSAVGYMVEDQLAEDVDDLHFVCEPITGDLCSVMAVATDKLRALKVEIERRNWPVVTAIPEYRLLAGAVGESAIWLEDDRAHFWQGAGRGLSVGRTLAGVVAESLFVPGDLDEAPASAAAATASDDAETSASLRVYGVPTELELATLQQLGQVESVGEMPESRWLNAAPGVIPGNLLSGPFQIVLQTGHGPWWKRPLIAVAACFVAQLLFFLAAGGYYSFQASQADKAARQLFTDIFPGDSPSADLRRQVNGYLNQSSGGGGEFASQLQQLSQVWGTGSAGDLKLQSLRFDGNRGELVLQLRAPSLSQLDTVVNKLSSGQFKAELLAANELEDGVSGRIRLR</sequence>
<evidence type="ECO:0000259" key="12">
    <source>
        <dbReference type="Pfam" id="PF05134"/>
    </source>
</evidence>
<evidence type="ECO:0000259" key="13">
    <source>
        <dbReference type="Pfam" id="PF12693"/>
    </source>
</evidence>
<comment type="subcellular location">
    <subcellularLocation>
        <location evidence="1">Cell inner membrane</location>
        <topology evidence="1">Single-pass membrane protein</topology>
    </subcellularLocation>
</comment>
<evidence type="ECO:0000256" key="2">
    <source>
        <dbReference type="ARBA" id="ARBA00005318"/>
    </source>
</evidence>
<keyword evidence="9 11" id="KW-0472">Membrane</keyword>
<evidence type="ECO:0000256" key="4">
    <source>
        <dbReference type="ARBA" id="ARBA00022475"/>
    </source>
</evidence>
<keyword evidence="5" id="KW-0997">Cell inner membrane</keyword>
<dbReference type="InterPro" id="IPR024230">
    <property type="entry name" value="GspL_cyto_dom"/>
</dbReference>
<dbReference type="Proteomes" id="UP001236500">
    <property type="component" value="Chromosome"/>
</dbReference>
<evidence type="ECO:0000256" key="10">
    <source>
        <dbReference type="PIRNR" id="PIRNR015761"/>
    </source>
</evidence>
<dbReference type="InterPro" id="IPR007812">
    <property type="entry name" value="T2SS_protein-GspL"/>
</dbReference>
<dbReference type="Pfam" id="PF05134">
    <property type="entry name" value="T2SSL"/>
    <property type="match status" value="1"/>
</dbReference>
<organism evidence="14 15">
    <name type="scientific">Microbulbifer bruguierae</name>
    <dbReference type="NCBI Taxonomy" id="3029061"/>
    <lineage>
        <taxon>Bacteria</taxon>
        <taxon>Pseudomonadati</taxon>
        <taxon>Pseudomonadota</taxon>
        <taxon>Gammaproteobacteria</taxon>
        <taxon>Cellvibrionales</taxon>
        <taxon>Microbulbiferaceae</taxon>
        <taxon>Microbulbifer</taxon>
    </lineage>
</organism>
<dbReference type="NCBIfam" id="TIGR01709">
    <property type="entry name" value="typeII_sec_gspL"/>
    <property type="match status" value="1"/>
</dbReference>
<reference evidence="14 15" key="1">
    <citation type="submission" date="2023-02" db="EMBL/GenBank/DDBJ databases">
        <title>Description and genomic characterization of Microbulbifer bruguierae sp. nov., isolated from the sediment of mangrove plant Bruguiera sexangula.</title>
        <authorList>
            <person name="Long M."/>
        </authorList>
    </citation>
    <scope>NUCLEOTIDE SEQUENCE [LARGE SCALE GENOMIC DNA]</scope>
    <source>
        <strain evidence="14 15">H12</strain>
    </source>
</reference>
<evidence type="ECO:0000256" key="9">
    <source>
        <dbReference type="ARBA" id="ARBA00023136"/>
    </source>
</evidence>
<comment type="function">
    <text evidence="10">Inner membrane component of the type II secretion system required for the energy-dependent secretion of extracellular factors such as proteases and toxins from the periplasm.</text>
</comment>
<evidence type="ECO:0000256" key="8">
    <source>
        <dbReference type="ARBA" id="ARBA00022989"/>
    </source>
</evidence>
<evidence type="ECO:0000256" key="5">
    <source>
        <dbReference type="ARBA" id="ARBA00022519"/>
    </source>
</evidence>
<evidence type="ECO:0000256" key="3">
    <source>
        <dbReference type="ARBA" id="ARBA00022448"/>
    </source>
</evidence>
<dbReference type="SUPFAM" id="SSF53067">
    <property type="entry name" value="Actin-like ATPase domain"/>
    <property type="match status" value="1"/>
</dbReference>
<dbReference type="Gene3D" id="3.30.1360.100">
    <property type="entry name" value="General secretion pathway protein M, EpsM"/>
    <property type="match status" value="1"/>
</dbReference>
<accession>A0ABY8NFH7</accession>
<dbReference type="InterPro" id="IPR043129">
    <property type="entry name" value="ATPase_NBD"/>
</dbReference>
<protein>
    <recommendedName>
        <fullName evidence="10">Type II secretion system protein L</fullName>
        <shortName evidence="10">T2SS protein L</shortName>
    </recommendedName>
</protein>
<feature type="domain" description="GspL periplasmic" evidence="13">
    <location>
        <begin position="296"/>
        <end position="445"/>
    </location>
</feature>
<dbReference type="EMBL" id="CP118605">
    <property type="protein sequence ID" value="WGL17149.1"/>
    <property type="molecule type" value="Genomic_DNA"/>
</dbReference>
<evidence type="ECO:0000313" key="14">
    <source>
        <dbReference type="EMBL" id="WGL17149.1"/>
    </source>
</evidence>
<feature type="transmembrane region" description="Helical" evidence="11">
    <location>
        <begin position="300"/>
        <end position="323"/>
    </location>
</feature>
<evidence type="ECO:0000313" key="15">
    <source>
        <dbReference type="Proteomes" id="UP001236500"/>
    </source>
</evidence>
<keyword evidence="6 11" id="KW-0812">Transmembrane</keyword>
<dbReference type="Gene3D" id="3.30.420.380">
    <property type="match status" value="1"/>
</dbReference>
<keyword evidence="3 10" id="KW-0813">Transport</keyword>
<keyword evidence="4" id="KW-1003">Cell membrane</keyword>
<comment type="similarity">
    <text evidence="2 10">Belongs to the GSP L family.</text>
</comment>
<name>A0ABY8NFH7_9GAMM</name>
<evidence type="ECO:0000256" key="7">
    <source>
        <dbReference type="ARBA" id="ARBA00022927"/>
    </source>
</evidence>
<dbReference type="Pfam" id="PF12693">
    <property type="entry name" value="GspL_C"/>
    <property type="match status" value="1"/>
</dbReference>
<keyword evidence="15" id="KW-1185">Reference proteome</keyword>
<feature type="domain" description="GspL cytoplasmic actin-ATPase-like" evidence="12">
    <location>
        <begin position="74"/>
        <end position="169"/>
    </location>
</feature>
<evidence type="ECO:0000256" key="1">
    <source>
        <dbReference type="ARBA" id="ARBA00004377"/>
    </source>
</evidence>